<dbReference type="Pfam" id="PF02567">
    <property type="entry name" value="PhzC-PhzF"/>
    <property type="match status" value="1"/>
</dbReference>
<dbReference type="EMBL" id="KL197721">
    <property type="protein sequence ID" value="KDQ56530.1"/>
    <property type="molecule type" value="Genomic_DNA"/>
</dbReference>
<dbReference type="STRING" id="933084.A0A067PRS1"/>
<evidence type="ECO:0008006" key="4">
    <source>
        <dbReference type="Google" id="ProtNLM"/>
    </source>
</evidence>
<dbReference type="Proteomes" id="UP000027265">
    <property type="component" value="Unassembled WGS sequence"/>
</dbReference>
<organism evidence="2 3">
    <name type="scientific">Jaapia argillacea MUCL 33604</name>
    <dbReference type="NCBI Taxonomy" id="933084"/>
    <lineage>
        <taxon>Eukaryota</taxon>
        <taxon>Fungi</taxon>
        <taxon>Dikarya</taxon>
        <taxon>Basidiomycota</taxon>
        <taxon>Agaricomycotina</taxon>
        <taxon>Agaricomycetes</taxon>
        <taxon>Agaricomycetidae</taxon>
        <taxon>Jaapiales</taxon>
        <taxon>Jaapiaceae</taxon>
        <taxon>Jaapia</taxon>
    </lineage>
</organism>
<keyword evidence="3" id="KW-1185">Reference proteome</keyword>
<sequence>MPQLHFTTLDVFTTTRYAGNPLAIVEVPSSVTLTPSQEQKIAKEFNLSETVFFYVPNATSAEGEARISIYTTEQELPFAGHPTVGTTYFLLELKKFKTDNGRAALKTQSGRIPITYDPHTLLASVNVAHDVLIHRPYTDVQHLAEVLGLTPPDIVIPLEGGDGVGLASIVKGMTFLLVELRDVGTLGRIKANGQEIVVLGSGVRAGEAPWLAGGFVGIYCFVLDPESGKDGHRKLRTRMFSGSLEDPATGSAACTLGAWMSLTRPLAGKEERFEITQGVEMGRKSDIIVSVVKGEQGLEGVKLEGSAVKVMEGVLEV</sequence>
<dbReference type="SUPFAM" id="SSF54506">
    <property type="entry name" value="Diaminopimelate epimerase-like"/>
    <property type="match status" value="1"/>
</dbReference>
<reference evidence="3" key="1">
    <citation type="journal article" date="2014" name="Proc. Natl. Acad. Sci. U.S.A.">
        <title>Extensive sampling of basidiomycete genomes demonstrates inadequacy of the white-rot/brown-rot paradigm for wood decay fungi.</title>
        <authorList>
            <person name="Riley R."/>
            <person name="Salamov A.A."/>
            <person name="Brown D.W."/>
            <person name="Nagy L.G."/>
            <person name="Floudas D."/>
            <person name="Held B.W."/>
            <person name="Levasseur A."/>
            <person name="Lombard V."/>
            <person name="Morin E."/>
            <person name="Otillar R."/>
            <person name="Lindquist E.A."/>
            <person name="Sun H."/>
            <person name="LaButti K.M."/>
            <person name="Schmutz J."/>
            <person name="Jabbour D."/>
            <person name="Luo H."/>
            <person name="Baker S.E."/>
            <person name="Pisabarro A.G."/>
            <person name="Walton J.D."/>
            <person name="Blanchette R.A."/>
            <person name="Henrissat B."/>
            <person name="Martin F."/>
            <person name="Cullen D."/>
            <person name="Hibbett D.S."/>
            <person name="Grigoriev I.V."/>
        </authorList>
    </citation>
    <scope>NUCLEOTIDE SEQUENCE [LARGE SCALE GENOMIC DNA]</scope>
    <source>
        <strain evidence="3">MUCL 33604</strain>
    </source>
</reference>
<dbReference type="NCBIfam" id="TIGR00654">
    <property type="entry name" value="PhzF_family"/>
    <property type="match status" value="1"/>
</dbReference>
<feature type="active site" evidence="1">
    <location>
        <position position="49"/>
    </location>
</feature>
<gene>
    <name evidence="2" type="ORF">JAAARDRAFT_36020</name>
</gene>
<evidence type="ECO:0000256" key="1">
    <source>
        <dbReference type="PIRSR" id="PIRSR016184-1"/>
    </source>
</evidence>
<dbReference type="GO" id="GO:0016853">
    <property type="term" value="F:isomerase activity"/>
    <property type="evidence" value="ECO:0007669"/>
    <property type="project" value="TreeGrafter"/>
</dbReference>
<proteinExistence type="predicted"/>
<dbReference type="AlphaFoldDB" id="A0A067PRS1"/>
<dbReference type="HOGENOM" id="CLU_048756_1_0_1"/>
<dbReference type="PANTHER" id="PTHR13774">
    <property type="entry name" value="PHENAZINE BIOSYNTHESIS PROTEIN"/>
    <property type="match status" value="1"/>
</dbReference>
<name>A0A067PRS1_9AGAM</name>
<protein>
    <recommendedName>
        <fullName evidence="4">Phenazine biosynthesis protein</fullName>
    </recommendedName>
</protein>
<dbReference type="InterPro" id="IPR003719">
    <property type="entry name" value="Phenazine_PhzF-like"/>
</dbReference>
<dbReference type="GO" id="GO:0005737">
    <property type="term" value="C:cytoplasm"/>
    <property type="evidence" value="ECO:0007669"/>
    <property type="project" value="TreeGrafter"/>
</dbReference>
<dbReference type="FunCoup" id="A0A067PRS1">
    <property type="interactions" value="368"/>
</dbReference>
<dbReference type="Gene3D" id="3.10.310.10">
    <property type="entry name" value="Diaminopimelate Epimerase, Chain A, domain 1"/>
    <property type="match status" value="2"/>
</dbReference>
<dbReference type="PANTHER" id="PTHR13774:SF32">
    <property type="entry name" value="ANTISENSE-ENHANCING SEQUENCE 1"/>
    <property type="match status" value="1"/>
</dbReference>
<dbReference type="OrthoDB" id="75169at2759"/>
<dbReference type="PIRSF" id="PIRSF016184">
    <property type="entry name" value="PhzC_PhzF"/>
    <property type="match status" value="1"/>
</dbReference>
<evidence type="ECO:0000313" key="3">
    <source>
        <dbReference type="Proteomes" id="UP000027265"/>
    </source>
</evidence>
<evidence type="ECO:0000313" key="2">
    <source>
        <dbReference type="EMBL" id="KDQ56530.1"/>
    </source>
</evidence>
<accession>A0A067PRS1</accession>
<dbReference type="InParanoid" id="A0A067PRS1"/>